<evidence type="ECO:0000313" key="2">
    <source>
        <dbReference type="EMBL" id="CBI17964.3"/>
    </source>
</evidence>
<keyword evidence="1" id="KW-0472">Membrane</keyword>
<proteinExistence type="predicted"/>
<name>D7SQN3_VITVI</name>
<protein>
    <submittedName>
        <fullName evidence="2">Uncharacterized protein</fullName>
    </submittedName>
</protein>
<dbReference type="InParanoid" id="D7SQN3"/>
<evidence type="ECO:0000256" key="1">
    <source>
        <dbReference type="SAM" id="Phobius"/>
    </source>
</evidence>
<accession>D7SQN3</accession>
<sequence>MKGNIGRREGERKRARGRPLKSTLTVRSEGDYAVFVFDWGWNFAHELILHSIPLINFNILISFLFFFTI</sequence>
<gene>
    <name evidence="2" type="ordered locus">VIT_07s0141g01070</name>
</gene>
<reference evidence="3" key="1">
    <citation type="journal article" date="2007" name="Nature">
        <title>The grapevine genome sequence suggests ancestral hexaploidization in major angiosperm phyla.</title>
        <authorList>
            <consortium name="The French-Italian Public Consortium for Grapevine Genome Characterization."/>
            <person name="Jaillon O."/>
            <person name="Aury J.-M."/>
            <person name="Noel B."/>
            <person name="Policriti A."/>
            <person name="Clepet C."/>
            <person name="Casagrande A."/>
            <person name="Choisne N."/>
            <person name="Aubourg S."/>
            <person name="Vitulo N."/>
            <person name="Jubin C."/>
            <person name="Vezzi A."/>
            <person name="Legeai F."/>
            <person name="Hugueney P."/>
            <person name="Dasilva C."/>
            <person name="Horner D."/>
            <person name="Mica E."/>
            <person name="Jublot D."/>
            <person name="Poulain J."/>
            <person name="Bruyere C."/>
            <person name="Billault A."/>
            <person name="Segurens B."/>
            <person name="Gouyvenoux M."/>
            <person name="Ugarte E."/>
            <person name="Cattonaro F."/>
            <person name="Anthouard V."/>
            <person name="Vico V."/>
            <person name="Del Fabbro C."/>
            <person name="Alaux M."/>
            <person name="Di Gaspero G."/>
            <person name="Dumas V."/>
            <person name="Felice N."/>
            <person name="Paillard S."/>
            <person name="Juman I."/>
            <person name="Moroldo M."/>
            <person name="Scalabrin S."/>
            <person name="Canaguier A."/>
            <person name="Le Clainche I."/>
            <person name="Malacrida G."/>
            <person name="Durand E."/>
            <person name="Pesole G."/>
            <person name="Laucou V."/>
            <person name="Chatelet P."/>
            <person name="Merdinoglu D."/>
            <person name="Delledonne M."/>
            <person name="Pezzotti M."/>
            <person name="Lecharny A."/>
            <person name="Scarpelli C."/>
            <person name="Artiguenave F."/>
            <person name="Pe M.E."/>
            <person name="Valle G."/>
            <person name="Morgante M."/>
            <person name="Caboche M."/>
            <person name="Adam-Blondon A.-F."/>
            <person name="Weissenbach J."/>
            <person name="Quetier F."/>
            <person name="Wincker P."/>
        </authorList>
    </citation>
    <scope>NUCLEOTIDE SEQUENCE [LARGE SCALE GENOMIC DNA]</scope>
    <source>
        <strain evidence="3">cv. Pinot noir / PN40024</strain>
    </source>
</reference>
<keyword evidence="1" id="KW-1133">Transmembrane helix</keyword>
<dbReference type="AlphaFoldDB" id="D7SQN3"/>
<keyword evidence="1" id="KW-0812">Transmembrane</keyword>
<evidence type="ECO:0000313" key="3">
    <source>
        <dbReference type="Proteomes" id="UP000009183"/>
    </source>
</evidence>
<dbReference type="Proteomes" id="UP000009183">
    <property type="component" value="Chromosome 7"/>
</dbReference>
<dbReference type="PaxDb" id="29760-VIT_07s0141g01070.t01"/>
<organism evidence="2 3">
    <name type="scientific">Vitis vinifera</name>
    <name type="common">Grape</name>
    <dbReference type="NCBI Taxonomy" id="29760"/>
    <lineage>
        <taxon>Eukaryota</taxon>
        <taxon>Viridiplantae</taxon>
        <taxon>Streptophyta</taxon>
        <taxon>Embryophyta</taxon>
        <taxon>Tracheophyta</taxon>
        <taxon>Spermatophyta</taxon>
        <taxon>Magnoliopsida</taxon>
        <taxon>eudicotyledons</taxon>
        <taxon>Gunneridae</taxon>
        <taxon>Pentapetalae</taxon>
        <taxon>rosids</taxon>
        <taxon>Vitales</taxon>
        <taxon>Vitaceae</taxon>
        <taxon>Viteae</taxon>
        <taxon>Vitis</taxon>
    </lineage>
</organism>
<keyword evidence="3" id="KW-1185">Reference proteome</keyword>
<feature type="transmembrane region" description="Helical" evidence="1">
    <location>
        <begin position="47"/>
        <end position="67"/>
    </location>
</feature>
<dbReference type="HOGENOM" id="CLU_2781084_0_0_1"/>
<dbReference type="EMBL" id="FN594965">
    <property type="protein sequence ID" value="CBI17964.3"/>
    <property type="molecule type" value="Genomic_DNA"/>
</dbReference>